<dbReference type="SUPFAM" id="SSF50475">
    <property type="entry name" value="FMN-binding split barrel"/>
    <property type="match status" value="2"/>
</dbReference>
<evidence type="ECO:0000256" key="1">
    <source>
        <dbReference type="ARBA" id="ARBA00023002"/>
    </source>
</evidence>
<proteinExistence type="predicted"/>
<protein>
    <submittedName>
        <fullName evidence="2">Uncharacterized protein</fullName>
    </submittedName>
</protein>
<dbReference type="AlphaFoldDB" id="A0A1B1BD00"/>
<evidence type="ECO:0000313" key="2">
    <source>
        <dbReference type="EMBL" id="ANP56713.1"/>
    </source>
</evidence>
<dbReference type="Gene3D" id="2.30.110.10">
    <property type="entry name" value="Electron Transport, Fmn-binding Protein, Chain A"/>
    <property type="match status" value="2"/>
</dbReference>
<dbReference type="GO" id="GO:0016627">
    <property type="term" value="F:oxidoreductase activity, acting on the CH-CH group of donors"/>
    <property type="evidence" value="ECO:0007669"/>
    <property type="project" value="TreeGrafter"/>
</dbReference>
<dbReference type="InterPro" id="IPR052019">
    <property type="entry name" value="F420H2_bilvrd_red/Heme_oxyg"/>
</dbReference>
<dbReference type="PANTHER" id="PTHR35176">
    <property type="entry name" value="HEME OXYGENASE HI_0854-RELATED"/>
    <property type="match status" value="1"/>
</dbReference>
<dbReference type="EMBL" id="CP016279">
    <property type="protein sequence ID" value="ANP56713.1"/>
    <property type="molecule type" value="Genomic_DNA"/>
</dbReference>
<organism evidence="2 3">
    <name type="scientific">Streptomyces griseochromogenes</name>
    <dbReference type="NCBI Taxonomy" id="68214"/>
    <lineage>
        <taxon>Bacteria</taxon>
        <taxon>Bacillati</taxon>
        <taxon>Actinomycetota</taxon>
        <taxon>Actinomycetes</taxon>
        <taxon>Kitasatosporales</taxon>
        <taxon>Streptomycetaceae</taxon>
        <taxon>Streptomyces</taxon>
    </lineage>
</organism>
<evidence type="ECO:0000313" key="3">
    <source>
        <dbReference type="Proteomes" id="UP000092659"/>
    </source>
</evidence>
<gene>
    <name evidence="2" type="ORF">AVL59_23025</name>
</gene>
<dbReference type="Proteomes" id="UP000092659">
    <property type="component" value="Chromosome"/>
</dbReference>
<dbReference type="PANTHER" id="PTHR35176:SF6">
    <property type="entry name" value="HEME OXYGENASE HI_0854-RELATED"/>
    <property type="match status" value="1"/>
</dbReference>
<name>A0A1B1BD00_9ACTN</name>
<keyword evidence="1" id="KW-0560">Oxidoreductase</keyword>
<dbReference type="GO" id="GO:0070967">
    <property type="term" value="F:coenzyme F420 binding"/>
    <property type="evidence" value="ECO:0007669"/>
    <property type="project" value="TreeGrafter"/>
</dbReference>
<dbReference type="KEGG" id="sgs:AVL59_23025"/>
<dbReference type="GO" id="GO:0005829">
    <property type="term" value="C:cytosol"/>
    <property type="evidence" value="ECO:0007669"/>
    <property type="project" value="TreeGrafter"/>
</dbReference>
<accession>A0A1B1BD00</accession>
<dbReference type="InterPro" id="IPR012349">
    <property type="entry name" value="Split_barrel_FMN-bd"/>
</dbReference>
<sequence>MRTSIRSHHVASDRDVIEKLGRAPSADSSLLFTRAAQRRNLSGDDLALARAAREEIDQRARGIGALVERAGGIALTADECAVLRPPYGRSIHLPSPDRPYAHLAVHTGQGRVSVTPVWATTSGGNVVMSTVENRIKARATALDPLVALSVPAGIGSQLSYEVGGFVRQSPDPERELIRTLAEMYSTRKIREQSDGNYTSWDQRERNERLRLEVLAYRVRDELGDEPTFRSVPYVEALAPRYGDADLPLSSGRSSHDGFWGPDEKYTEDKPELREARDELAILGVLPQASGNGYRSLNATYGHLASFDHRGLLRCRQVGFELVNVKGEARISFLVDKRDCEVLRRVPSAAMSVAKYRSGSVWLQSQGLISLHDDPGAVRKAIRRLERRYNRAHHRLALDLSWHRRVPGGYVLATLSYQRLSSRFREAARSVRSADTGWK</sequence>
<reference evidence="2 3" key="1">
    <citation type="submission" date="2016-06" db="EMBL/GenBank/DDBJ databases">
        <title>Complete genome sequence of Streptomyces griseochromogenes ATCC 14511, the Blasticidin S producer.</title>
        <authorList>
            <person name="Wu L."/>
        </authorList>
    </citation>
    <scope>NUCLEOTIDE SEQUENCE [LARGE SCALE GENOMIC DNA]</scope>
    <source>
        <strain evidence="2 3">ATCC 14511</strain>
    </source>
</reference>